<dbReference type="Proteomes" id="UP000838763">
    <property type="component" value="Unassembled WGS sequence"/>
</dbReference>
<organism evidence="5 6">
    <name type="scientific">Parascedosporium putredinis</name>
    <dbReference type="NCBI Taxonomy" id="1442378"/>
    <lineage>
        <taxon>Eukaryota</taxon>
        <taxon>Fungi</taxon>
        <taxon>Dikarya</taxon>
        <taxon>Ascomycota</taxon>
        <taxon>Pezizomycotina</taxon>
        <taxon>Sordariomycetes</taxon>
        <taxon>Hypocreomycetidae</taxon>
        <taxon>Microascales</taxon>
        <taxon>Microascaceae</taxon>
        <taxon>Parascedosporium</taxon>
    </lineage>
</organism>
<dbReference type="AlphaFoldDB" id="A0A9P1M9P4"/>
<dbReference type="Gene3D" id="3.40.50.720">
    <property type="entry name" value="NAD(P)-binding Rossmann-like Domain"/>
    <property type="match status" value="1"/>
</dbReference>
<evidence type="ECO:0000313" key="6">
    <source>
        <dbReference type="Proteomes" id="UP000838763"/>
    </source>
</evidence>
<dbReference type="SUPFAM" id="SSF51735">
    <property type="entry name" value="NAD(P)-binding Rossmann-fold domains"/>
    <property type="match status" value="1"/>
</dbReference>
<dbReference type="Pfam" id="PF05368">
    <property type="entry name" value="NmrA"/>
    <property type="match status" value="1"/>
</dbReference>
<dbReference type="InterPro" id="IPR008030">
    <property type="entry name" value="NmrA-like"/>
</dbReference>
<accession>A0A9P1M9P4</accession>
<proteinExistence type="inferred from homology"/>
<dbReference type="EMBL" id="CALLCH030000008">
    <property type="protein sequence ID" value="CAI4213526.1"/>
    <property type="molecule type" value="Genomic_DNA"/>
</dbReference>
<dbReference type="GO" id="GO:0016491">
    <property type="term" value="F:oxidoreductase activity"/>
    <property type="evidence" value="ECO:0007669"/>
    <property type="project" value="UniProtKB-KW"/>
</dbReference>
<protein>
    <recommendedName>
        <fullName evidence="4">NmrA-like domain-containing protein</fullName>
    </recommendedName>
</protein>
<dbReference type="PANTHER" id="PTHR47706">
    <property type="entry name" value="NMRA-LIKE FAMILY PROTEIN"/>
    <property type="match status" value="1"/>
</dbReference>
<name>A0A9P1M9P4_9PEZI</name>
<keyword evidence="6" id="KW-1185">Reference proteome</keyword>
<dbReference type="PANTHER" id="PTHR47706:SF4">
    <property type="entry name" value="NMRA-LIKE DOMAIN-CONTAINING PROTEIN"/>
    <property type="match status" value="1"/>
</dbReference>
<gene>
    <name evidence="5" type="ORF">PPNO1_LOCUS3274</name>
</gene>
<sequence length="144" mass="15074">MSPTINVAIVGATGHTGASVVDGLLASGTNFSITALARESSINSDANQSLRDRGVKVVSADLTGSQDALVGILTGIEVVISCIVFSSLKDQVPLAEASKKAGVKRFVPCNFGTPAPRGIMWLDDQKYEIIDAIQRLYLPIPSST</sequence>
<feature type="domain" description="NmrA-like" evidence="4">
    <location>
        <begin position="6"/>
        <end position="135"/>
    </location>
</feature>
<evidence type="ECO:0000256" key="1">
    <source>
        <dbReference type="ARBA" id="ARBA00005725"/>
    </source>
</evidence>
<reference evidence="5" key="1">
    <citation type="submission" date="2022-11" db="EMBL/GenBank/DDBJ databases">
        <authorList>
            <person name="Scott C."/>
            <person name="Bruce N."/>
        </authorList>
    </citation>
    <scope>NUCLEOTIDE SEQUENCE</scope>
</reference>
<keyword evidence="3" id="KW-0560">Oxidoreductase</keyword>
<keyword evidence="2" id="KW-0521">NADP</keyword>
<dbReference type="OrthoDB" id="419598at2759"/>
<comment type="similarity">
    <text evidence="1">Belongs to the NmrA-type oxidoreductase family. Isoflavone reductase subfamily.</text>
</comment>
<evidence type="ECO:0000256" key="2">
    <source>
        <dbReference type="ARBA" id="ARBA00022857"/>
    </source>
</evidence>
<dbReference type="InterPro" id="IPR051609">
    <property type="entry name" value="NmrA/Isoflavone_reductase-like"/>
</dbReference>
<comment type="caution">
    <text evidence="5">The sequence shown here is derived from an EMBL/GenBank/DDBJ whole genome shotgun (WGS) entry which is preliminary data.</text>
</comment>
<evidence type="ECO:0000313" key="5">
    <source>
        <dbReference type="EMBL" id="CAI4213526.1"/>
    </source>
</evidence>
<dbReference type="InterPro" id="IPR036291">
    <property type="entry name" value="NAD(P)-bd_dom_sf"/>
</dbReference>
<evidence type="ECO:0000259" key="4">
    <source>
        <dbReference type="Pfam" id="PF05368"/>
    </source>
</evidence>
<evidence type="ECO:0000256" key="3">
    <source>
        <dbReference type="ARBA" id="ARBA00023002"/>
    </source>
</evidence>